<dbReference type="Gene3D" id="2.10.25.10">
    <property type="entry name" value="Laminin"/>
    <property type="match status" value="2"/>
</dbReference>
<dbReference type="SMART" id="SM00181">
    <property type="entry name" value="EGF"/>
    <property type="match status" value="3"/>
</dbReference>
<keyword evidence="6" id="KW-0472">Membrane</keyword>
<dbReference type="Proteomes" id="UP000030665">
    <property type="component" value="Unassembled WGS sequence"/>
</dbReference>
<sequence length="288" mass="31636">MNWKMLPRLVLITLISESGAAPCNKSGPACCMAKRVIKYNDSCTDFAFNTTINLKKQGCKNNGAPARDFHGHLKCVCPDRYIGVQCEEDVCEGACQNGGTCIPARGKPHCFCRRGFTGSNCSEALKSCGVEEAKFCKCKDGYGGITCEHKVQKCENDSCSYNGACREDAEYGTIVCTCYESYHGKHCEMRKGKSIERFINRPTSNIFNVVIGFVLGFLMLTLCFGGAAVHRRRRRRRGGRSYESSYASTFSTAISSAFGRQRTVKTKKEDTRSLAKSSSKAVGVSRVG</sequence>
<proteinExistence type="predicted"/>
<dbReference type="PROSITE" id="PS50026">
    <property type="entry name" value="EGF_3"/>
    <property type="match status" value="2"/>
</dbReference>
<dbReference type="EMBL" id="HG806026">
    <property type="protein sequence ID" value="CDW56304.1"/>
    <property type="molecule type" value="Genomic_DNA"/>
</dbReference>
<gene>
    <name evidence="9" type="ORF">TTRE_0000458001</name>
</gene>
<dbReference type="PANTHER" id="PTHR24049">
    <property type="entry name" value="CRUMBS FAMILY MEMBER"/>
    <property type="match status" value="1"/>
</dbReference>
<organism evidence="9 10">
    <name type="scientific">Trichuris trichiura</name>
    <name type="common">Whipworm</name>
    <name type="synonym">Trichocephalus trichiurus</name>
    <dbReference type="NCBI Taxonomy" id="36087"/>
    <lineage>
        <taxon>Eukaryota</taxon>
        <taxon>Metazoa</taxon>
        <taxon>Ecdysozoa</taxon>
        <taxon>Nematoda</taxon>
        <taxon>Enoplea</taxon>
        <taxon>Dorylaimia</taxon>
        <taxon>Trichinellida</taxon>
        <taxon>Trichuridae</taxon>
        <taxon>Trichuris</taxon>
    </lineage>
</organism>
<keyword evidence="1 4" id="KW-0245">EGF-like domain</keyword>
<evidence type="ECO:0000256" key="3">
    <source>
        <dbReference type="ARBA" id="ARBA00023157"/>
    </source>
</evidence>
<dbReference type="PROSITE" id="PS00022">
    <property type="entry name" value="EGF_1"/>
    <property type="match status" value="2"/>
</dbReference>
<feature type="chain" id="PRO_5001728480" evidence="7">
    <location>
        <begin position="21"/>
        <end position="288"/>
    </location>
</feature>
<evidence type="ECO:0000256" key="6">
    <source>
        <dbReference type="SAM" id="Phobius"/>
    </source>
</evidence>
<feature type="disulfide bond" evidence="4">
    <location>
        <begin position="112"/>
        <end position="121"/>
    </location>
</feature>
<keyword evidence="6" id="KW-0812">Transmembrane</keyword>
<feature type="disulfide bond" evidence="4">
    <location>
        <begin position="91"/>
        <end position="101"/>
    </location>
</feature>
<dbReference type="PROSITE" id="PS01186">
    <property type="entry name" value="EGF_2"/>
    <property type="match status" value="1"/>
</dbReference>
<evidence type="ECO:0000256" key="7">
    <source>
        <dbReference type="SAM" id="SignalP"/>
    </source>
</evidence>
<feature type="domain" description="EGF-like" evidence="8">
    <location>
        <begin position="87"/>
        <end position="122"/>
    </location>
</feature>
<dbReference type="STRING" id="36087.A0A077Z945"/>
<comment type="caution">
    <text evidence="4">Lacks conserved residue(s) required for the propagation of feature annotation.</text>
</comment>
<feature type="disulfide bond" evidence="4">
    <location>
        <begin position="159"/>
        <end position="176"/>
    </location>
</feature>
<dbReference type="InterPro" id="IPR051022">
    <property type="entry name" value="Notch_Cell-Fate_Det"/>
</dbReference>
<feature type="transmembrane region" description="Helical" evidence="6">
    <location>
        <begin position="206"/>
        <end position="229"/>
    </location>
</feature>
<keyword evidence="10" id="KW-1185">Reference proteome</keyword>
<evidence type="ECO:0000259" key="8">
    <source>
        <dbReference type="PROSITE" id="PS50026"/>
    </source>
</evidence>
<keyword evidence="3 4" id="KW-1015">Disulfide bond</keyword>
<keyword evidence="6" id="KW-1133">Transmembrane helix</keyword>
<accession>A0A077Z945</accession>
<evidence type="ECO:0000256" key="5">
    <source>
        <dbReference type="SAM" id="MobiDB-lite"/>
    </source>
</evidence>
<evidence type="ECO:0000313" key="10">
    <source>
        <dbReference type="Proteomes" id="UP000030665"/>
    </source>
</evidence>
<name>A0A077Z945_TRITR</name>
<reference evidence="9" key="1">
    <citation type="submission" date="2014-01" db="EMBL/GenBank/DDBJ databases">
        <authorList>
            <person name="Aslett M."/>
        </authorList>
    </citation>
    <scope>NUCLEOTIDE SEQUENCE</scope>
</reference>
<feature type="signal peptide" evidence="7">
    <location>
        <begin position="1"/>
        <end position="20"/>
    </location>
</feature>
<evidence type="ECO:0000256" key="1">
    <source>
        <dbReference type="ARBA" id="ARBA00022536"/>
    </source>
</evidence>
<keyword evidence="2" id="KW-0677">Repeat</keyword>
<dbReference type="Pfam" id="PF00008">
    <property type="entry name" value="EGF"/>
    <property type="match status" value="1"/>
</dbReference>
<dbReference type="AlphaFoldDB" id="A0A077Z945"/>
<feature type="region of interest" description="Disordered" evidence="5">
    <location>
        <begin position="261"/>
        <end position="288"/>
    </location>
</feature>
<dbReference type="GO" id="GO:0016020">
    <property type="term" value="C:membrane"/>
    <property type="evidence" value="ECO:0007669"/>
    <property type="project" value="UniProtKB-SubCell"/>
</dbReference>
<dbReference type="SUPFAM" id="SSF57196">
    <property type="entry name" value="EGF/Laminin"/>
    <property type="match status" value="2"/>
</dbReference>
<dbReference type="GO" id="GO:0005509">
    <property type="term" value="F:calcium ion binding"/>
    <property type="evidence" value="ECO:0007669"/>
    <property type="project" value="InterPro"/>
</dbReference>
<evidence type="ECO:0000256" key="2">
    <source>
        <dbReference type="ARBA" id="ARBA00022737"/>
    </source>
</evidence>
<feature type="domain" description="EGF-like" evidence="8">
    <location>
        <begin position="150"/>
        <end position="188"/>
    </location>
</feature>
<dbReference type="OrthoDB" id="283575at2759"/>
<dbReference type="CDD" id="cd00054">
    <property type="entry name" value="EGF_CA"/>
    <property type="match status" value="1"/>
</dbReference>
<evidence type="ECO:0000313" key="9">
    <source>
        <dbReference type="EMBL" id="CDW56304.1"/>
    </source>
</evidence>
<keyword evidence="7" id="KW-0732">Signal</keyword>
<dbReference type="SMART" id="SM00179">
    <property type="entry name" value="EGF_CA"/>
    <property type="match status" value="1"/>
</dbReference>
<dbReference type="InterPro" id="IPR001881">
    <property type="entry name" value="EGF-like_Ca-bd_dom"/>
</dbReference>
<evidence type="ECO:0000256" key="4">
    <source>
        <dbReference type="PROSITE-ProRule" id="PRU00076"/>
    </source>
</evidence>
<reference evidence="9" key="2">
    <citation type="submission" date="2014-03" db="EMBL/GenBank/DDBJ databases">
        <title>The whipworm genome and dual-species transcriptomics of an intimate host-pathogen interaction.</title>
        <authorList>
            <person name="Foth B.J."/>
            <person name="Tsai I.J."/>
            <person name="Reid A.J."/>
            <person name="Bancroft A.J."/>
            <person name="Nichol S."/>
            <person name="Tracey A."/>
            <person name="Holroyd N."/>
            <person name="Cotton J.A."/>
            <person name="Stanley E.J."/>
            <person name="Zarowiecki M."/>
            <person name="Liu J.Z."/>
            <person name="Huckvale T."/>
            <person name="Cooper P.J."/>
            <person name="Grencis R.K."/>
            <person name="Berriman M."/>
        </authorList>
    </citation>
    <scope>NUCLEOTIDE SEQUENCE [LARGE SCALE GENOMIC DNA]</scope>
</reference>
<dbReference type="InterPro" id="IPR000742">
    <property type="entry name" value="EGF"/>
</dbReference>
<protein>
    <submittedName>
        <fullName evidence="9">Delta-like protein</fullName>
    </submittedName>
</protein>
<feature type="disulfide bond" evidence="4">
    <location>
        <begin position="178"/>
        <end position="187"/>
    </location>
</feature>